<feature type="transmembrane region" description="Helical" evidence="1">
    <location>
        <begin position="7"/>
        <end position="29"/>
    </location>
</feature>
<dbReference type="OrthoDB" id="1954958at2"/>
<name>A0A1T4XDG8_9CLOT</name>
<proteinExistence type="predicted"/>
<protein>
    <submittedName>
        <fullName evidence="2">Uncharacterized protein</fullName>
    </submittedName>
</protein>
<keyword evidence="1" id="KW-0812">Transmembrane</keyword>
<dbReference type="RefSeq" id="WP_078696342.1">
    <property type="nucleotide sequence ID" value="NZ_FUYH01000008.1"/>
</dbReference>
<evidence type="ECO:0000256" key="1">
    <source>
        <dbReference type="SAM" id="Phobius"/>
    </source>
</evidence>
<sequence length="66" mass="8036">MKKKINIMLNIVIPTAVAYIVFFLLYYLFEKTFFEYRWLGIIPFLIVTGFVILDNRKEWRMIKQQG</sequence>
<evidence type="ECO:0000313" key="3">
    <source>
        <dbReference type="Proteomes" id="UP000190105"/>
    </source>
</evidence>
<keyword evidence="1" id="KW-0472">Membrane</keyword>
<dbReference type="Proteomes" id="UP000190105">
    <property type="component" value="Unassembled WGS sequence"/>
</dbReference>
<gene>
    <name evidence="2" type="ORF">SAMN05443428_10831</name>
</gene>
<dbReference type="EMBL" id="FUYH01000008">
    <property type="protein sequence ID" value="SKA87604.1"/>
    <property type="molecule type" value="Genomic_DNA"/>
</dbReference>
<feature type="transmembrane region" description="Helical" evidence="1">
    <location>
        <begin position="35"/>
        <end position="53"/>
    </location>
</feature>
<accession>A0A1T4XDG8</accession>
<keyword evidence="1" id="KW-1133">Transmembrane helix</keyword>
<reference evidence="3" key="1">
    <citation type="submission" date="2017-02" db="EMBL/GenBank/DDBJ databases">
        <authorList>
            <person name="Varghese N."/>
            <person name="Submissions S."/>
        </authorList>
    </citation>
    <scope>NUCLEOTIDE SEQUENCE [LARGE SCALE GENOMIC DNA]</scope>
    <source>
        <strain evidence="3">USBA 833</strain>
    </source>
</reference>
<evidence type="ECO:0000313" key="2">
    <source>
        <dbReference type="EMBL" id="SKA87604.1"/>
    </source>
</evidence>
<dbReference type="AlphaFoldDB" id="A0A1T4XDG8"/>
<organism evidence="2 3">
    <name type="scientific">Caloramator quimbayensis</name>
    <dbReference type="NCBI Taxonomy" id="1147123"/>
    <lineage>
        <taxon>Bacteria</taxon>
        <taxon>Bacillati</taxon>
        <taxon>Bacillota</taxon>
        <taxon>Clostridia</taxon>
        <taxon>Eubacteriales</taxon>
        <taxon>Clostridiaceae</taxon>
        <taxon>Caloramator</taxon>
    </lineage>
</organism>
<keyword evidence="3" id="KW-1185">Reference proteome</keyword>